<dbReference type="AlphaFoldDB" id="A0A4Y2QSD8"/>
<organism evidence="1 2">
    <name type="scientific">Araneus ventricosus</name>
    <name type="common">Orbweaver spider</name>
    <name type="synonym">Epeira ventricosa</name>
    <dbReference type="NCBI Taxonomy" id="182803"/>
    <lineage>
        <taxon>Eukaryota</taxon>
        <taxon>Metazoa</taxon>
        <taxon>Ecdysozoa</taxon>
        <taxon>Arthropoda</taxon>
        <taxon>Chelicerata</taxon>
        <taxon>Arachnida</taxon>
        <taxon>Araneae</taxon>
        <taxon>Araneomorphae</taxon>
        <taxon>Entelegynae</taxon>
        <taxon>Araneoidea</taxon>
        <taxon>Araneidae</taxon>
        <taxon>Araneus</taxon>
    </lineage>
</organism>
<comment type="caution">
    <text evidence="1">The sequence shown here is derived from an EMBL/GenBank/DDBJ whole genome shotgun (WGS) entry which is preliminary data.</text>
</comment>
<name>A0A4Y2QSD8_ARAVE</name>
<proteinExistence type="predicted"/>
<sequence length="94" mass="11190">MHHFRYFDMMQHQILHQKKPLSVLRSLSSKVSSLSRTFTINSIHPFSTHKIYWVIHRPDCANCKNITYPDDFSYCASFYFVREAFPISPPSNRH</sequence>
<dbReference type="Proteomes" id="UP000499080">
    <property type="component" value="Unassembled WGS sequence"/>
</dbReference>
<evidence type="ECO:0000313" key="2">
    <source>
        <dbReference type="Proteomes" id="UP000499080"/>
    </source>
</evidence>
<gene>
    <name evidence="1" type="ORF">AVEN_90965_1</name>
</gene>
<evidence type="ECO:0000313" key="1">
    <source>
        <dbReference type="EMBL" id="GBN66253.1"/>
    </source>
</evidence>
<reference evidence="1 2" key="1">
    <citation type="journal article" date="2019" name="Sci. Rep.">
        <title>Orb-weaving spider Araneus ventricosus genome elucidates the spidroin gene catalogue.</title>
        <authorList>
            <person name="Kono N."/>
            <person name="Nakamura H."/>
            <person name="Ohtoshi R."/>
            <person name="Moran D.A.P."/>
            <person name="Shinohara A."/>
            <person name="Yoshida Y."/>
            <person name="Fujiwara M."/>
            <person name="Mori M."/>
            <person name="Tomita M."/>
            <person name="Arakawa K."/>
        </authorList>
    </citation>
    <scope>NUCLEOTIDE SEQUENCE [LARGE SCALE GENOMIC DNA]</scope>
</reference>
<protein>
    <submittedName>
        <fullName evidence="1">Uncharacterized protein</fullName>
    </submittedName>
</protein>
<keyword evidence="2" id="KW-1185">Reference proteome</keyword>
<accession>A0A4Y2QSD8</accession>
<dbReference type="EMBL" id="BGPR01014682">
    <property type="protein sequence ID" value="GBN66253.1"/>
    <property type="molecule type" value="Genomic_DNA"/>
</dbReference>